<evidence type="ECO:0000313" key="3">
    <source>
        <dbReference type="EMBL" id="QEG37363.1"/>
    </source>
</evidence>
<accession>A0A5B9QTW6</accession>
<dbReference type="KEGG" id="bgok:Pr1d_47050"/>
<dbReference type="Proteomes" id="UP000323917">
    <property type="component" value="Chromosome"/>
</dbReference>
<dbReference type="PANTHER" id="PTHR40469:SF2">
    <property type="entry name" value="GALACTOSE-BINDING DOMAIN-LIKE SUPERFAMILY PROTEIN"/>
    <property type="match status" value="1"/>
</dbReference>
<dbReference type="SUPFAM" id="SSF52317">
    <property type="entry name" value="Class I glutamine amidotransferase-like"/>
    <property type="match status" value="1"/>
</dbReference>
<dbReference type="Gene3D" id="3.40.50.880">
    <property type="match status" value="1"/>
</dbReference>
<evidence type="ECO:0000256" key="1">
    <source>
        <dbReference type="SAM" id="SignalP"/>
    </source>
</evidence>
<dbReference type="EMBL" id="CP042913">
    <property type="protein sequence ID" value="QEG37363.1"/>
    <property type="molecule type" value="Genomic_DNA"/>
</dbReference>
<sequence length="288" mass="32712" precursor="true">MRFKYLILVLLLFVFGPACAMGEEHTFSMPEYAEGEVPPARSHEEVERLLAGAKPLVEEEPLRVVLVAGPKDHDLGEHDYPNWQKVWSRMLACVKHTKVDTAWEFPDEKQIDAADVLVFYQRGRWNDERAAAIDPFLARGGGAVYIHWAVDGRGGEQEMAKRIGLASLGGSIGYRHGPIHVDFSHNPHHPIARNLTEVDWVDESYWRLRGDPSQISLLGTGVEEGEPRPLFWTVEHGRGRVFVSIPGHYMWTFDDPIFRAVLLRGIAWAGRRNVDRFNELVTLDARID</sequence>
<organism evidence="3 4">
    <name type="scientific">Bythopirellula goksoeyrii</name>
    <dbReference type="NCBI Taxonomy" id="1400387"/>
    <lineage>
        <taxon>Bacteria</taxon>
        <taxon>Pseudomonadati</taxon>
        <taxon>Planctomycetota</taxon>
        <taxon>Planctomycetia</taxon>
        <taxon>Pirellulales</taxon>
        <taxon>Lacipirellulaceae</taxon>
        <taxon>Bythopirellula</taxon>
    </lineage>
</organism>
<feature type="domain" description="ThuA-like" evidence="2">
    <location>
        <begin position="96"/>
        <end position="269"/>
    </location>
</feature>
<gene>
    <name evidence="3" type="ORF">Pr1d_47050</name>
</gene>
<keyword evidence="4" id="KW-1185">Reference proteome</keyword>
<name>A0A5B9QTW6_9BACT</name>
<evidence type="ECO:0000313" key="4">
    <source>
        <dbReference type="Proteomes" id="UP000323917"/>
    </source>
</evidence>
<dbReference type="PANTHER" id="PTHR40469">
    <property type="entry name" value="SECRETED GLYCOSYL HYDROLASE"/>
    <property type="match status" value="1"/>
</dbReference>
<dbReference type="OrthoDB" id="233791at2"/>
<dbReference type="AlphaFoldDB" id="A0A5B9QTW6"/>
<keyword evidence="1" id="KW-0732">Signal</keyword>
<proteinExistence type="predicted"/>
<dbReference type="RefSeq" id="WP_148075611.1">
    <property type="nucleotide sequence ID" value="NZ_CP042913.1"/>
</dbReference>
<protein>
    <submittedName>
        <fullName evidence="3">Trehalose utilization</fullName>
    </submittedName>
</protein>
<feature type="signal peptide" evidence="1">
    <location>
        <begin position="1"/>
        <end position="20"/>
    </location>
</feature>
<feature type="chain" id="PRO_5023009615" evidence="1">
    <location>
        <begin position="21"/>
        <end position="288"/>
    </location>
</feature>
<evidence type="ECO:0000259" key="2">
    <source>
        <dbReference type="Pfam" id="PF06283"/>
    </source>
</evidence>
<dbReference type="InterPro" id="IPR029010">
    <property type="entry name" value="ThuA-like"/>
</dbReference>
<dbReference type="Pfam" id="PF06283">
    <property type="entry name" value="ThuA"/>
    <property type="match status" value="1"/>
</dbReference>
<dbReference type="InterPro" id="IPR029062">
    <property type="entry name" value="Class_I_gatase-like"/>
</dbReference>
<reference evidence="3 4" key="1">
    <citation type="submission" date="2019-08" db="EMBL/GenBank/DDBJ databases">
        <title>Deep-cultivation of Planctomycetes and their phenomic and genomic characterization uncovers novel biology.</title>
        <authorList>
            <person name="Wiegand S."/>
            <person name="Jogler M."/>
            <person name="Boedeker C."/>
            <person name="Pinto D."/>
            <person name="Vollmers J."/>
            <person name="Rivas-Marin E."/>
            <person name="Kohn T."/>
            <person name="Peeters S.H."/>
            <person name="Heuer A."/>
            <person name="Rast P."/>
            <person name="Oberbeckmann S."/>
            <person name="Bunk B."/>
            <person name="Jeske O."/>
            <person name="Meyerdierks A."/>
            <person name="Storesund J.E."/>
            <person name="Kallscheuer N."/>
            <person name="Luecker S."/>
            <person name="Lage O.M."/>
            <person name="Pohl T."/>
            <person name="Merkel B.J."/>
            <person name="Hornburger P."/>
            <person name="Mueller R.-W."/>
            <person name="Bruemmer F."/>
            <person name="Labrenz M."/>
            <person name="Spormann A.M."/>
            <person name="Op den Camp H."/>
            <person name="Overmann J."/>
            <person name="Amann R."/>
            <person name="Jetten M.S.M."/>
            <person name="Mascher T."/>
            <person name="Medema M.H."/>
            <person name="Devos D.P."/>
            <person name="Kaster A.-K."/>
            <person name="Ovreas L."/>
            <person name="Rohde M."/>
            <person name="Galperin M.Y."/>
            <person name="Jogler C."/>
        </authorList>
    </citation>
    <scope>NUCLEOTIDE SEQUENCE [LARGE SCALE GENOMIC DNA]</scope>
    <source>
        <strain evidence="3 4">Pr1d</strain>
    </source>
</reference>